<evidence type="ECO:0000259" key="2">
    <source>
        <dbReference type="SMART" id="SM01119"/>
    </source>
</evidence>
<dbReference type="SMART" id="SM01119">
    <property type="entry name" value="D-ser_dehydrat"/>
    <property type="match status" value="1"/>
</dbReference>
<evidence type="ECO:0000313" key="4">
    <source>
        <dbReference type="Proteomes" id="UP001224775"/>
    </source>
</evidence>
<dbReference type="GO" id="GO:0008721">
    <property type="term" value="F:D-serine ammonia-lyase activity"/>
    <property type="evidence" value="ECO:0007669"/>
    <property type="project" value="TreeGrafter"/>
</dbReference>
<feature type="region of interest" description="Disordered" evidence="1">
    <location>
        <begin position="1"/>
        <end position="22"/>
    </location>
</feature>
<gene>
    <name evidence="3" type="ORF">QTG54_005514</name>
</gene>
<name>A0AAD8YEF9_9STRA</name>
<dbReference type="EMBL" id="JATAAI010000008">
    <property type="protein sequence ID" value="KAK1743917.1"/>
    <property type="molecule type" value="Genomic_DNA"/>
</dbReference>
<dbReference type="Pfam" id="PF14031">
    <property type="entry name" value="D-ser_dehydrat"/>
    <property type="match status" value="1"/>
</dbReference>
<dbReference type="AlphaFoldDB" id="A0AAD8YEF9"/>
<dbReference type="Proteomes" id="UP001224775">
    <property type="component" value="Unassembled WGS sequence"/>
</dbReference>
<dbReference type="InterPro" id="IPR026956">
    <property type="entry name" value="D-ser_dehydrat-like_dom"/>
</dbReference>
<sequence length="105" mass="11498">MVDAGATALTKKSTPQGSMRSVLGRPDLECYRMSQEINMIRCKSEDGAKPFPFQEFPLGSTVLLIPNHSCLAAACFEEYHVVDGGDNSVSTKSEVVEMWSPVKGW</sequence>
<dbReference type="Gene3D" id="2.40.37.20">
    <property type="entry name" value="D-serine dehydratase-like domain"/>
    <property type="match status" value="1"/>
</dbReference>
<dbReference type="InterPro" id="IPR051466">
    <property type="entry name" value="D-amino_acid_metab_enzyme"/>
</dbReference>
<keyword evidence="4" id="KW-1185">Reference proteome</keyword>
<dbReference type="PANTHER" id="PTHR28004">
    <property type="entry name" value="ZGC:162816-RELATED"/>
    <property type="match status" value="1"/>
</dbReference>
<evidence type="ECO:0000313" key="3">
    <source>
        <dbReference type="EMBL" id="KAK1743917.1"/>
    </source>
</evidence>
<feature type="domain" description="D-serine dehydratase-like" evidence="2">
    <location>
        <begin position="1"/>
        <end position="83"/>
    </location>
</feature>
<proteinExistence type="predicted"/>
<protein>
    <recommendedName>
        <fullName evidence="2">D-serine dehydratase-like domain-containing protein</fullName>
    </recommendedName>
</protein>
<dbReference type="InterPro" id="IPR042208">
    <property type="entry name" value="D-ser_dehydrat-like_sf"/>
</dbReference>
<dbReference type="PANTHER" id="PTHR28004:SF2">
    <property type="entry name" value="D-SERINE DEHYDRATASE"/>
    <property type="match status" value="1"/>
</dbReference>
<dbReference type="GO" id="GO:0036088">
    <property type="term" value="P:D-serine catabolic process"/>
    <property type="evidence" value="ECO:0007669"/>
    <property type="project" value="TreeGrafter"/>
</dbReference>
<reference evidence="3" key="1">
    <citation type="submission" date="2023-06" db="EMBL/GenBank/DDBJ databases">
        <title>Survivors Of The Sea: Transcriptome response of Skeletonema marinoi to long-term dormancy.</title>
        <authorList>
            <person name="Pinder M.I.M."/>
            <person name="Kourtchenko O."/>
            <person name="Robertson E.K."/>
            <person name="Larsson T."/>
            <person name="Maumus F."/>
            <person name="Osuna-Cruz C.M."/>
            <person name="Vancaester E."/>
            <person name="Stenow R."/>
            <person name="Vandepoele K."/>
            <person name="Ploug H."/>
            <person name="Bruchert V."/>
            <person name="Godhe A."/>
            <person name="Topel M."/>
        </authorList>
    </citation>
    <scope>NUCLEOTIDE SEQUENCE</scope>
    <source>
        <strain evidence="3">R05AC</strain>
    </source>
</reference>
<evidence type="ECO:0000256" key="1">
    <source>
        <dbReference type="SAM" id="MobiDB-lite"/>
    </source>
</evidence>
<organism evidence="3 4">
    <name type="scientific">Skeletonema marinoi</name>
    <dbReference type="NCBI Taxonomy" id="267567"/>
    <lineage>
        <taxon>Eukaryota</taxon>
        <taxon>Sar</taxon>
        <taxon>Stramenopiles</taxon>
        <taxon>Ochrophyta</taxon>
        <taxon>Bacillariophyta</taxon>
        <taxon>Coscinodiscophyceae</taxon>
        <taxon>Thalassiosirophycidae</taxon>
        <taxon>Thalassiosirales</taxon>
        <taxon>Skeletonemataceae</taxon>
        <taxon>Skeletonema</taxon>
        <taxon>Skeletonema marinoi-dohrnii complex</taxon>
    </lineage>
</organism>
<comment type="caution">
    <text evidence="3">The sequence shown here is derived from an EMBL/GenBank/DDBJ whole genome shotgun (WGS) entry which is preliminary data.</text>
</comment>
<accession>A0AAD8YEF9</accession>
<feature type="compositionally biased region" description="Polar residues" evidence="1">
    <location>
        <begin position="10"/>
        <end position="19"/>
    </location>
</feature>